<dbReference type="Pfam" id="PF00733">
    <property type="entry name" value="Asn_synthase"/>
    <property type="match status" value="1"/>
</dbReference>
<comment type="caution">
    <text evidence="2">The sequence shown here is derived from an EMBL/GenBank/DDBJ whole genome shotgun (WGS) entry which is preliminary data.</text>
</comment>
<dbReference type="RefSeq" id="WP_267624655.1">
    <property type="nucleotide sequence ID" value="NZ_JAODIW010000009.1"/>
</dbReference>
<sequence>MDTTTDIDVLLSAPDAEHVVRDDADWFVAGVPHAALRALVTESPDLGTVRRRLPAVAEDAVLLRVAPGSDRPLVAYRSVTASRSLYVCRSSAGRLLLTDCFRNAVAALDPEDRRTPDAAVADHLLFRAPVDPLTYLDRVRALERGTWVEWSPGSAHAPDGTTGFLDFDATPRPGVSGAPLGSLSVTADRSPGEVLDAVDRALADTLSSAGGLSPTDGADADSGALTTALSGGVDSTLVHSYLPDATPTLTWGVDSPEFAFELDYASAAADALGADNRSVVVSEGSFADRLAASVEATCLPTHYAQTTLMDAALRRAGGGRLVDATKADALFGLGGTKGACLASWLSSVVDSPVGRLAAALPGRPGDDAAALRRYAGMLRRPPTDPDSFPVRTLTYADPGRVARMVGESVVADRINARHAAVSRLVDRSERTSGFVDAAELAHLYCLFGHDHLRHWRQLAAVHDTALVAPFATRRLADCALSVPASRRYVPGPRTALSRRSLRPKYLLKTLLERRLPGYPTERPKGSGALPVGRYFDEGPLADAFDRYDLPTVVPRPERDRVVDGDAPVAWNLLTYAVWRDRVLENPDVERVPGTRSHSWSLRATA</sequence>
<evidence type="ECO:0000259" key="1">
    <source>
        <dbReference type="Pfam" id="PF00733"/>
    </source>
</evidence>
<evidence type="ECO:0000313" key="3">
    <source>
        <dbReference type="Proteomes" id="UP001595921"/>
    </source>
</evidence>
<accession>A0ABD5PB98</accession>
<dbReference type="Gene3D" id="3.40.50.620">
    <property type="entry name" value="HUPs"/>
    <property type="match status" value="1"/>
</dbReference>
<dbReference type="InterPro" id="IPR001962">
    <property type="entry name" value="Asn_synthase"/>
</dbReference>
<dbReference type="Proteomes" id="UP001595921">
    <property type="component" value="Unassembled WGS sequence"/>
</dbReference>
<name>A0ABD5PB98_9EURY</name>
<feature type="domain" description="Asparagine synthetase" evidence="1">
    <location>
        <begin position="225"/>
        <end position="545"/>
    </location>
</feature>
<dbReference type="AlphaFoldDB" id="A0ABD5PB98"/>
<evidence type="ECO:0000313" key="2">
    <source>
        <dbReference type="EMBL" id="MFC4357925.1"/>
    </source>
</evidence>
<gene>
    <name evidence="2" type="ORF">ACFO0N_08175</name>
</gene>
<reference evidence="2 3" key="1">
    <citation type="journal article" date="2019" name="Int. J. Syst. Evol. Microbiol.">
        <title>The Global Catalogue of Microorganisms (GCM) 10K type strain sequencing project: providing services to taxonomists for standard genome sequencing and annotation.</title>
        <authorList>
            <consortium name="The Broad Institute Genomics Platform"/>
            <consortium name="The Broad Institute Genome Sequencing Center for Infectious Disease"/>
            <person name="Wu L."/>
            <person name="Ma J."/>
        </authorList>
    </citation>
    <scope>NUCLEOTIDE SEQUENCE [LARGE SCALE GENOMIC DNA]</scope>
    <source>
        <strain evidence="2 3">CGMCC 1.12553</strain>
    </source>
</reference>
<dbReference type="InterPro" id="IPR014729">
    <property type="entry name" value="Rossmann-like_a/b/a_fold"/>
</dbReference>
<organism evidence="2 3">
    <name type="scientific">Halobium salinum</name>
    <dbReference type="NCBI Taxonomy" id="1364940"/>
    <lineage>
        <taxon>Archaea</taxon>
        <taxon>Methanobacteriati</taxon>
        <taxon>Methanobacteriota</taxon>
        <taxon>Stenosarchaea group</taxon>
        <taxon>Halobacteria</taxon>
        <taxon>Halobacteriales</taxon>
        <taxon>Haloferacaceae</taxon>
        <taxon>Halobium</taxon>
    </lineage>
</organism>
<dbReference type="SUPFAM" id="SSF52402">
    <property type="entry name" value="Adenine nucleotide alpha hydrolases-like"/>
    <property type="match status" value="1"/>
</dbReference>
<keyword evidence="3" id="KW-1185">Reference proteome</keyword>
<dbReference type="EMBL" id="JBHSDS010000005">
    <property type="protein sequence ID" value="MFC4357925.1"/>
    <property type="molecule type" value="Genomic_DNA"/>
</dbReference>
<proteinExistence type="predicted"/>
<protein>
    <submittedName>
        <fullName evidence="2">Asparagine synthase-related protein</fullName>
    </submittedName>
</protein>